<dbReference type="EMBL" id="OV725082">
    <property type="protein sequence ID" value="CAH1405361.1"/>
    <property type="molecule type" value="Genomic_DNA"/>
</dbReference>
<evidence type="ECO:0000313" key="2">
    <source>
        <dbReference type="Proteomes" id="UP001152798"/>
    </source>
</evidence>
<organism evidence="1 2">
    <name type="scientific">Nezara viridula</name>
    <name type="common">Southern green stink bug</name>
    <name type="synonym">Cimex viridulus</name>
    <dbReference type="NCBI Taxonomy" id="85310"/>
    <lineage>
        <taxon>Eukaryota</taxon>
        <taxon>Metazoa</taxon>
        <taxon>Ecdysozoa</taxon>
        <taxon>Arthropoda</taxon>
        <taxon>Hexapoda</taxon>
        <taxon>Insecta</taxon>
        <taxon>Pterygota</taxon>
        <taxon>Neoptera</taxon>
        <taxon>Paraneoptera</taxon>
        <taxon>Hemiptera</taxon>
        <taxon>Heteroptera</taxon>
        <taxon>Panheteroptera</taxon>
        <taxon>Pentatomomorpha</taxon>
        <taxon>Pentatomoidea</taxon>
        <taxon>Pentatomidae</taxon>
        <taxon>Pentatominae</taxon>
        <taxon>Nezara</taxon>
    </lineage>
</organism>
<dbReference type="Proteomes" id="UP001152798">
    <property type="component" value="Chromosome 6"/>
</dbReference>
<dbReference type="AlphaFoldDB" id="A0A9P0HNK4"/>
<evidence type="ECO:0000313" key="1">
    <source>
        <dbReference type="EMBL" id="CAH1405361.1"/>
    </source>
</evidence>
<keyword evidence="2" id="KW-1185">Reference proteome</keyword>
<gene>
    <name evidence="1" type="ORF">NEZAVI_LOCUS13592</name>
</gene>
<reference evidence="1" key="1">
    <citation type="submission" date="2022-01" db="EMBL/GenBank/DDBJ databases">
        <authorList>
            <person name="King R."/>
        </authorList>
    </citation>
    <scope>NUCLEOTIDE SEQUENCE</scope>
</reference>
<name>A0A9P0HNK4_NEZVI</name>
<protein>
    <submittedName>
        <fullName evidence="1">Uncharacterized protein</fullName>
    </submittedName>
</protein>
<proteinExistence type="predicted"/>
<accession>A0A9P0HNK4</accession>
<sequence length="206" mass="23195">MDNEGISDWKHITSRTVKEAPDLCVVNGTRHIRKIKCAINNGDNIQGRRNYPPASVSAICIILQSVTRRRKECSRKRARLAYKVGEQLEEARWSSDNLYCQIRQVSSSRPLILIDSFPAALRRLPFAADNVGCHCVSLAFTLQYLSRSQPLACLQVADVRKKWRRPVDDFGHEGSLSQIWVPSPHALTRTKVSSAHDHGLLFASGF</sequence>